<gene>
    <name evidence="3" type="ORF">NCCP691_17640</name>
</gene>
<evidence type="ECO:0000313" key="3">
    <source>
        <dbReference type="EMBL" id="GIZ51750.1"/>
    </source>
</evidence>
<keyword evidence="2" id="KW-0732">Signal</keyword>
<feature type="signal peptide" evidence="2">
    <location>
        <begin position="1"/>
        <end position="22"/>
    </location>
</feature>
<organism evidence="3 4">
    <name type="scientific">Noviherbaspirillum aridicola</name>
    <dbReference type="NCBI Taxonomy" id="2849687"/>
    <lineage>
        <taxon>Bacteria</taxon>
        <taxon>Pseudomonadati</taxon>
        <taxon>Pseudomonadota</taxon>
        <taxon>Betaproteobacteria</taxon>
        <taxon>Burkholderiales</taxon>
        <taxon>Oxalobacteraceae</taxon>
        <taxon>Noviherbaspirillum</taxon>
    </lineage>
</organism>
<name>A0ABQ4Q3K0_9BURK</name>
<accession>A0ABQ4Q3K0</accession>
<dbReference type="RefSeq" id="WP_220807919.1">
    <property type="nucleotide sequence ID" value="NZ_BPMK01000007.1"/>
</dbReference>
<dbReference type="EMBL" id="BPMK01000007">
    <property type="protein sequence ID" value="GIZ51750.1"/>
    <property type="molecule type" value="Genomic_DNA"/>
</dbReference>
<evidence type="ECO:0008006" key="5">
    <source>
        <dbReference type="Google" id="ProtNLM"/>
    </source>
</evidence>
<keyword evidence="4" id="KW-1185">Reference proteome</keyword>
<sequence length="116" mass="12068">MTNRNAILAAALIGAAVLPACAQAELAVNKPGVALVPPAANTGAVAPSEQAPTAREPKKAGGQTLRCWQNGRLLYEGTGFRADQDRGPNAVTIQRNDGDSVVVFDQKDSICILSKK</sequence>
<evidence type="ECO:0000256" key="1">
    <source>
        <dbReference type="SAM" id="MobiDB-lite"/>
    </source>
</evidence>
<protein>
    <recommendedName>
        <fullName evidence="5">Lipoprotein</fullName>
    </recommendedName>
</protein>
<feature type="region of interest" description="Disordered" evidence="1">
    <location>
        <begin position="39"/>
        <end position="62"/>
    </location>
</feature>
<evidence type="ECO:0000256" key="2">
    <source>
        <dbReference type="SAM" id="SignalP"/>
    </source>
</evidence>
<feature type="chain" id="PRO_5046378026" description="Lipoprotein" evidence="2">
    <location>
        <begin position="23"/>
        <end position="116"/>
    </location>
</feature>
<evidence type="ECO:0000313" key="4">
    <source>
        <dbReference type="Proteomes" id="UP000887222"/>
    </source>
</evidence>
<reference evidence="3 4" key="1">
    <citation type="journal article" date="2022" name="Int. J. Syst. Evol. Microbiol.">
        <title>Noviherbaspirillum aridicola sp. nov., isolated from an arid soil in Pakistan.</title>
        <authorList>
            <person name="Khan I.U."/>
            <person name="Saqib M."/>
            <person name="Amin A."/>
            <person name="Hussain F."/>
            <person name="Li L."/>
            <person name="Liu Y.H."/>
            <person name="Fang B.Z."/>
            <person name="Ahmed I."/>
            <person name="Li W.J."/>
        </authorList>
    </citation>
    <scope>NUCLEOTIDE SEQUENCE [LARGE SCALE GENOMIC DNA]</scope>
    <source>
        <strain evidence="3 4">NCCP-691</strain>
    </source>
</reference>
<proteinExistence type="predicted"/>
<dbReference type="Proteomes" id="UP000887222">
    <property type="component" value="Unassembled WGS sequence"/>
</dbReference>
<comment type="caution">
    <text evidence="3">The sequence shown here is derived from an EMBL/GenBank/DDBJ whole genome shotgun (WGS) entry which is preliminary data.</text>
</comment>